<name>A0A6J6BME4_9ZZZZ</name>
<dbReference type="PANTHER" id="PTHR30193:SF37">
    <property type="entry name" value="INNER MEMBRANE ABC TRANSPORTER PERMEASE PROTEIN YCJO"/>
    <property type="match status" value="1"/>
</dbReference>
<comment type="subcellular location">
    <subcellularLocation>
        <location evidence="1">Cell membrane</location>
        <topology evidence="1">Multi-pass membrane protein</topology>
    </subcellularLocation>
</comment>
<keyword evidence="5 8" id="KW-1133">Transmembrane helix</keyword>
<dbReference type="InterPro" id="IPR051393">
    <property type="entry name" value="ABC_transporter_permease"/>
</dbReference>
<evidence type="ECO:0000313" key="10">
    <source>
        <dbReference type="EMBL" id="CAB4539777.1"/>
    </source>
</evidence>
<evidence type="ECO:0000259" key="9">
    <source>
        <dbReference type="PROSITE" id="PS50928"/>
    </source>
</evidence>
<dbReference type="EMBL" id="CAEZSN010000035">
    <property type="protein sequence ID" value="CAB4539777.1"/>
    <property type="molecule type" value="Genomic_DNA"/>
</dbReference>
<feature type="region of interest" description="Disordered" evidence="7">
    <location>
        <begin position="1"/>
        <end position="42"/>
    </location>
</feature>
<dbReference type="SUPFAM" id="SSF161098">
    <property type="entry name" value="MetI-like"/>
    <property type="match status" value="1"/>
</dbReference>
<feature type="transmembrane region" description="Helical" evidence="8">
    <location>
        <begin position="254"/>
        <end position="275"/>
    </location>
</feature>
<protein>
    <submittedName>
        <fullName evidence="10">Unannotated protein</fullName>
    </submittedName>
</protein>
<evidence type="ECO:0000256" key="7">
    <source>
        <dbReference type="SAM" id="MobiDB-lite"/>
    </source>
</evidence>
<keyword evidence="4 8" id="KW-0812">Transmembrane</keyword>
<feature type="compositionally biased region" description="Basic residues" evidence="7">
    <location>
        <begin position="29"/>
        <end position="39"/>
    </location>
</feature>
<proteinExistence type="predicted"/>
<evidence type="ECO:0000256" key="4">
    <source>
        <dbReference type="ARBA" id="ARBA00022692"/>
    </source>
</evidence>
<sequence length="344" mass="38850">MSNAANSLAAPKKRKPTNIFKSDNPHQPQKPKRTKRSERRKATENGIKALNPNWGYAFVAPFFVMFVIFGLAPVIYSIWIAFYNWDPLGDEQQFYGFTNFTDLLVDENFWIALRNTFSIWFFSTIPQMIMAIGLASILRNPRLKGATFWRTILLVPNITSVLAIAIVFGQLFGRDFGLVNLALTYLGMPSHIDWIAEPLPSHVAIATMITWRWLGYNSLIFLASMLAIPAYLYESADLDGATKWQQFRYITLPQLRNTITFVLIVGTIGGLQVFAEPLTLGGNFSGGDSRQFSTLTLYLYEQAFVNNRWGYAAAVGIFITIIVIIISAINFAITRRISSEDNDK</sequence>
<dbReference type="InterPro" id="IPR035906">
    <property type="entry name" value="MetI-like_sf"/>
</dbReference>
<dbReference type="GO" id="GO:0055085">
    <property type="term" value="P:transmembrane transport"/>
    <property type="evidence" value="ECO:0007669"/>
    <property type="project" value="InterPro"/>
</dbReference>
<evidence type="ECO:0000256" key="8">
    <source>
        <dbReference type="SAM" id="Phobius"/>
    </source>
</evidence>
<gene>
    <name evidence="10" type="ORF">UFOPK1433_00439</name>
    <name evidence="11" type="ORF">UFOPK1843_00758</name>
</gene>
<feature type="domain" description="ABC transmembrane type-1" evidence="9">
    <location>
        <begin position="113"/>
        <end position="330"/>
    </location>
</feature>
<evidence type="ECO:0000256" key="1">
    <source>
        <dbReference type="ARBA" id="ARBA00004651"/>
    </source>
</evidence>
<dbReference type="PANTHER" id="PTHR30193">
    <property type="entry name" value="ABC TRANSPORTER PERMEASE PROTEIN"/>
    <property type="match status" value="1"/>
</dbReference>
<dbReference type="PROSITE" id="PS50928">
    <property type="entry name" value="ABC_TM1"/>
    <property type="match status" value="1"/>
</dbReference>
<feature type="transmembrane region" description="Helical" evidence="8">
    <location>
        <begin position="213"/>
        <end position="233"/>
    </location>
</feature>
<evidence type="ECO:0000256" key="3">
    <source>
        <dbReference type="ARBA" id="ARBA00022475"/>
    </source>
</evidence>
<dbReference type="EMBL" id="CAEZUR010000053">
    <property type="protein sequence ID" value="CAB4609947.1"/>
    <property type="molecule type" value="Genomic_DNA"/>
</dbReference>
<dbReference type="Gene3D" id="1.10.3720.10">
    <property type="entry name" value="MetI-like"/>
    <property type="match status" value="1"/>
</dbReference>
<feature type="transmembrane region" description="Helical" evidence="8">
    <location>
        <begin position="117"/>
        <end position="139"/>
    </location>
</feature>
<dbReference type="AlphaFoldDB" id="A0A6J6BME4"/>
<dbReference type="CDD" id="cd06261">
    <property type="entry name" value="TM_PBP2"/>
    <property type="match status" value="1"/>
</dbReference>
<reference evidence="10" key="1">
    <citation type="submission" date="2020-05" db="EMBL/GenBank/DDBJ databases">
        <authorList>
            <person name="Chiriac C."/>
            <person name="Salcher M."/>
            <person name="Ghai R."/>
            <person name="Kavagutti S V."/>
        </authorList>
    </citation>
    <scope>NUCLEOTIDE SEQUENCE</scope>
</reference>
<dbReference type="Pfam" id="PF00528">
    <property type="entry name" value="BPD_transp_1"/>
    <property type="match status" value="1"/>
</dbReference>
<evidence type="ECO:0000256" key="5">
    <source>
        <dbReference type="ARBA" id="ARBA00022989"/>
    </source>
</evidence>
<dbReference type="GO" id="GO:0005886">
    <property type="term" value="C:plasma membrane"/>
    <property type="evidence" value="ECO:0007669"/>
    <property type="project" value="UniProtKB-SubCell"/>
</dbReference>
<accession>A0A6J6BME4</accession>
<evidence type="ECO:0000313" key="11">
    <source>
        <dbReference type="EMBL" id="CAB4609947.1"/>
    </source>
</evidence>
<feature type="transmembrane region" description="Helical" evidence="8">
    <location>
        <begin position="56"/>
        <end position="82"/>
    </location>
</feature>
<keyword evidence="6 8" id="KW-0472">Membrane</keyword>
<evidence type="ECO:0000256" key="6">
    <source>
        <dbReference type="ARBA" id="ARBA00023136"/>
    </source>
</evidence>
<evidence type="ECO:0000256" key="2">
    <source>
        <dbReference type="ARBA" id="ARBA00022448"/>
    </source>
</evidence>
<dbReference type="InterPro" id="IPR000515">
    <property type="entry name" value="MetI-like"/>
</dbReference>
<organism evidence="10">
    <name type="scientific">freshwater metagenome</name>
    <dbReference type="NCBI Taxonomy" id="449393"/>
    <lineage>
        <taxon>unclassified sequences</taxon>
        <taxon>metagenomes</taxon>
        <taxon>ecological metagenomes</taxon>
    </lineage>
</organism>
<feature type="transmembrane region" description="Helical" evidence="8">
    <location>
        <begin position="309"/>
        <end position="333"/>
    </location>
</feature>
<keyword evidence="3" id="KW-1003">Cell membrane</keyword>
<feature type="transmembrane region" description="Helical" evidence="8">
    <location>
        <begin position="151"/>
        <end position="172"/>
    </location>
</feature>
<keyword evidence="2" id="KW-0813">Transport</keyword>